<protein>
    <submittedName>
        <fullName evidence="1">Uncharacterized protein</fullName>
    </submittedName>
</protein>
<dbReference type="EMBL" id="JYDP01000081">
    <property type="protein sequence ID" value="KRZ08796.1"/>
    <property type="molecule type" value="Genomic_DNA"/>
</dbReference>
<evidence type="ECO:0000313" key="1">
    <source>
        <dbReference type="EMBL" id="KRZ08796.1"/>
    </source>
</evidence>
<comment type="caution">
    <text evidence="1">The sequence shown here is derived from an EMBL/GenBank/DDBJ whole genome shotgun (WGS) entry which is preliminary data.</text>
</comment>
<dbReference type="Proteomes" id="UP000055024">
    <property type="component" value="Unassembled WGS sequence"/>
</dbReference>
<reference evidence="1 2" key="1">
    <citation type="submission" date="2015-01" db="EMBL/GenBank/DDBJ databases">
        <title>Evolution of Trichinella species and genotypes.</title>
        <authorList>
            <person name="Korhonen P.K."/>
            <person name="Edoardo P."/>
            <person name="Giuseppe L.R."/>
            <person name="Gasser R.B."/>
        </authorList>
    </citation>
    <scope>NUCLEOTIDE SEQUENCE [LARGE SCALE GENOMIC DNA]</scope>
    <source>
        <strain evidence="1">ISS1029</strain>
    </source>
</reference>
<keyword evidence="2" id="KW-1185">Reference proteome</keyword>
<accession>A0A0V1HES2</accession>
<dbReference type="AlphaFoldDB" id="A0A0V1HES2"/>
<gene>
    <name evidence="1" type="ORF">T11_9733</name>
</gene>
<sequence length="92" mass="10389">MIWREVTTKNFPPPIHHFSHFVRIHAPAPTPAPAAGAHAPDMTSSSFDLTVESMNLMLSCSFIGFTFKPTDRQAIDFRLFFPHFACTNLRNV</sequence>
<name>A0A0V1HES2_9BILA</name>
<proteinExistence type="predicted"/>
<evidence type="ECO:0000313" key="2">
    <source>
        <dbReference type="Proteomes" id="UP000055024"/>
    </source>
</evidence>
<organism evidence="1 2">
    <name type="scientific">Trichinella zimbabwensis</name>
    <dbReference type="NCBI Taxonomy" id="268475"/>
    <lineage>
        <taxon>Eukaryota</taxon>
        <taxon>Metazoa</taxon>
        <taxon>Ecdysozoa</taxon>
        <taxon>Nematoda</taxon>
        <taxon>Enoplea</taxon>
        <taxon>Dorylaimia</taxon>
        <taxon>Trichinellida</taxon>
        <taxon>Trichinellidae</taxon>
        <taxon>Trichinella</taxon>
    </lineage>
</organism>